<proteinExistence type="predicted"/>
<dbReference type="Proteomes" id="UP000321224">
    <property type="component" value="Unassembled WGS sequence"/>
</dbReference>
<gene>
    <name evidence="1" type="ORF">MVI01_74990</name>
</gene>
<comment type="caution">
    <text evidence="1">The sequence shown here is derived from an EMBL/GenBank/DDBJ whole genome shotgun (WGS) entry which is preliminary data.</text>
</comment>
<name>A0A511HQP8_9BACT</name>
<protein>
    <submittedName>
        <fullName evidence="1">Uncharacterized protein</fullName>
    </submittedName>
</protein>
<sequence length="63" mass="6587">MEVNGALASGPLDGVCFRARIVARSDTAALEHLEAVRPNLAKLRSLWGQACASARQAGAPRGK</sequence>
<dbReference type="EMBL" id="BJVY01000125">
    <property type="protein sequence ID" value="GEL75715.1"/>
    <property type="molecule type" value="Genomic_DNA"/>
</dbReference>
<accession>A0A511HQP8</accession>
<evidence type="ECO:0000313" key="2">
    <source>
        <dbReference type="Proteomes" id="UP000321224"/>
    </source>
</evidence>
<organism evidence="1 2">
    <name type="scientific">Myxococcus virescens</name>
    <dbReference type="NCBI Taxonomy" id="83456"/>
    <lineage>
        <taxon>Bacteria</taxon>
        <taxon>Pseudomonadati</taxon>
        <taxon>Myxococcota</taxon>
        <taxon>Myxococcia</taxon>
        <taxon>Myxococcales</taxon>
        <taxon>Cystobacterineae</taxon>
        <taxon>Myxococcaceae</taxon>
        <taxon>Myxococcus</taxon>
    </lineage>
</organism>
<dbReference type="AlphaFoldDB" id="A0A511HQP8"/>
<reference evidence="1 2" key="1">
    <citation type="submission" date="2019-07" db="EMBL/GenBank/DDBJ databases">
        <title>Whole genome shotgun sequence of Myxococcus virescens NBRC 100334.</title>
        <authorList>
            <person name="Hosoyama A."/>
            <person name="Uohara A."/>
            <person name="Ohji S."/>
            <person name="Ichikawa N."/>
        </authorList>
    </citation>
    <scope>NUCLEOTIDE SEQUENCE [LARGE SCALE GENOMIC DNA]</scope>
    <source>
        <strain evidence="1 2">NBRC 100334</strain>
    </source>
</reference>
<evidence type="ECO:0000313" key="1">
    <source>
        <dbReference type="EMBL" id="GEL75715.1"/>
    </source>
</evidence>